<proteinExistence type="predicted"/>
<dbReference type="EMBL" id="CAUYUJ010019892">
    <property type="protein sequence ID" value="CAK0894403.1"/>
    <property type="molecule type" value="Genomic_DNA"/>
</dbReference>
<gene>
    <name evidence="2" type="ORF">PCOR1329_LOCUS73453</name>
</gene>
<comment type="caution">
    <text evidence="2">The sequence shown here is derived from an EMBL/GenBank/DDBJ whole genome shotgun (WGS) entry which is preliminary data.</text>
</comment>
<evidence type="ECO:0000313" key="2">
    <source>
        <dbReference type="EMBL" id="CAK0894403.1"/>
    </source>
</evidence>
<organism evidence="2 3">
    <name type="scientific">Prorocentrum cordatum</name>
    <dbReference type="NCBI Taxonomy" id="2364126"/>
    <lineage>
        <taxon>Eukaryota</taxon>
        <taxon>Sar</taxon>
        <taxon>Alveolata</taxon>
        <taxon>Dinophyceae</taxon>
        <taxon>Prorocentrales</taxon>
        <taxon>Prorocentraceae</taxon>
        <taxon>Prorocentrum</taxon>
    </lineage>
</organism>
<sequence>MFLMMLTNHHGWPRRHGQFVLSFPAGRAWLFRWPLHRQLCLQGARPSPRELCGGEGAGLASPSDSASFNGNGPGPDLAGAGQQTCRVQHRLENWARAIR</sequence>
<evidence type="ECO:0000256" key="1">
    <source>
        <dbReference type="SAM" id="MobiDB-lite"/>
    </source>
</evidence>
<accession>A0ABN9X4V5</accession>
<reference evidence="2" key="1">
    <citation type="submission" date="2023-10" db="EMBL/GenBank/DDBJ databases">
        <authorList>
            <person name="Chen Y."/>
            <person name="Shah S."/>
            <person name="Dougan E. K."/>
            <person name="Thang M."/>
            <person name="Chan C."/>
        </authorList>
    </citation>
    <scope>NUCLEOTIDE SEQUENCE [LARGE SCALE GENOMIC DNA]</scope>
</reference>
<evidence type="ECO:0000313" key="3">
    <source>
        <dbReference type="Proteomes" id="UP001189429"/>
    </source>
</evidence>
<keyword evidence="3" id="KW-1185">Reference proteome</keyword>
<protein>
    <submittedName>
        <fullName evidence="2">Uncharacterized protein</fullName>
    </submittedName>
</protein>
<dbReference type="Proteomes" id="UP001189429">
    <property type="component" value="Unassembled WGS sequence"/>
</dbReference>
<feature type="region of interest" description="Disordered" evidence="1">
    <location>
        <begin position="51"/>
        <end position="83"/>
    </location>
</feature>
<name>A0ABN9X4V5_9DINO</name>